<dbReference type="EMBL" id="DQ886822">
    <property type="protein sequence ID" value="ABI52739.1"/>
    <property type="molecule type" value="mRNA"/>
</dbReference>
<dbReference type="GO" id="GO:0045277">
    <property type="term" value="C:respiratory chain complex IV"/>
    <property type="evidence" value="ECO:0007669"/>
    <property type="project" value="InterPro"/>
</dbReference>
<evidence type="ECO:0000256" key="7">
    <source>
        <dbReference type="ARBA" id="ARBA00023128"/>
    </source>
</evidence>
<keyword evidence="6 9" id="KW-1133">Transmembrane helix</keyword>
<evidence type="ECO:0000256" key="1">
    <source>
        <dbReference type="ARBA" id="ARBA00004434"/>
    </source>
</evidence>
<keyword evidence="5" id="KW-0999">Mitochondrion inner membrane</keyword>
<dbReference type="GO" id="GO:0005743">
    <property type="term" value="C:mitochondrial inner membrane"/>
    <property type="evidence" value="ECO:0007669"/>
    <property type="project" value="UniProtKB-SubCell"/>
</dbReference>
<evidence type="ECO:0000313" key="10">
    <source>
        <dbReference type="EMBL" id="ABI52739.1"/>
    </source>
</evidence>
<proteinExistence type="evidence at transcript level"/>
<feature type="transmembrane region" description="Helical" evidence="9">
    <location>
        <begin position="42"/>
        <end position="63"/>
    </location>
</feature>
<evidence type="ECO:0000256" key="3">
    <source>
        <dbReference type="ARBA" id="ARBA00010117"/>
    </source>
</evidence>
<reference evidence="10" key="1">
    <citation type="journal article" date="2008" name="Insect Biochem. Mol. Biol.">
        <title>Comparative sialomics between hard and soft ticks: implications for the evolution of blood-feeding behavior.</title>
        <authorList>
            <person name="Mans B.J."/>
            <person name="Andersen J.F."/>
            <person name="Francischetti I.M."/>
            <person name="Valenzuela J.G."/>
            <person name="Schwan T.G."/>
            <person name="Pham V.M."/>
            <person name="Garfield M.K."/>
            <person name="Hammer C.H."/>
            <person name="Ribeiro J.M."/>
        </authorList>
    </citation>
    <scope>NUCLEOTIDE SEQUENCE</scope>
    <source>
        <strain evidence="10">AM-269</strain>
        <tissue evidence="10">Adult salivary gland</tissue>
    </source>
</reference>
<evidence type="ECO:0000256" key="9">
    <source>
        <dbReference type="SAM" id="Phobius"/>
    </source>
</evidence>
<sequence length="69" mass="7807">MNSIVQRSCTVIRNTKMQVRYRSMCRMIVTPPRVRISTAEKVGHLVALTAGILAIPAWVLVHLGDYKKK</sequence>
<comment type="pathway">
    <text evidence="2">Energy metabolism; oxidative phosphorylation.</text>
</comment>
<dbReference type="GO" id="GO:0006123">
    <property type="term" value="P:mitochondrial electron transport, cytochrome c to oxygen"/>
    <property type="evidence" value="ECO:0007669"/>
    <property type="project" value="InterPro"/>
</dbReference>
<comment type="subcellular location">
    <subcellularLocation>
        <location evidence="1">Mitochondrion inner membrane</location>
        <topology evidence="1">Single-pass membrane protein</topology>
    </subcellularLocation>
</comment>
<evidence type="ECO:0000256" key="6">
    <source>
        <dbReference type="ARBA" id="ARBA00022989"/>
    </source>
</evidence>
<dbReference type="UniPathway" id="UPA00705"/>
<keyword evidence="8 9" id="KW-0472">Membrane</keyword>
<organism evidence="10">
    <name type="scientific">Argas monolakensis</name>
    <name type="common">Mono lake bird tick</name>
    <dbReference type="NCBI Taxonomy" id="34602"/>
    <lineage>
        <taxon>Eukaryota</taxon>
        <taxon>Metazoa</taxon>
        <taxon>Ecdysozoa</taxon>
        <taxon>Arthropoda</taxon>
        <taxon>Chelicerata</taxon>
        <taxon>Arachnida</taxon>
        <taxon>Acari</taxon>
        <taxon>Parasitiformes</taxon>
        <taxon>Ixodida</taxon>
        <taxon>Ixodoidea</taxon>
        <taxon>Argasidae</taxon>
        <taxon>Argasinae</taxon>
        <taxon>Argas</taxon>
    </lineage>
</organism>
<dbReference type="PANTHER" id="PTHR16717:SF5">
    <property type="entry name" value="CYTOCHROME C OXIDASE SUBUNIT 8, ISOFORM A"/>
    <property type="match status" value="1"/>
</dbReference>
<dbReference type="SUPFAM" id="SSF81431">
    <property type="entry name" value="Mitochondrial cytochrome c oxidase subunit VIIIb (aka IX)"/>
    <property type="match status" value="1"/>
</dbReference>
<name>Q09JM4_ARGMO</name>
<evidence type="ECO:0000256" key="8">
    <source>
        <dbReference type="ARBA" id="ARBA00023136"/>
    </source>
</evidence>
<dbReference type="Pfam" id="PF02285">
    <property type="entry name" value="COX8"/>
    <property type="match status" value="1"/>
</dbReference>
<keyword evidence="7" id="KW-0496">Mitochondrion</keyword>
<dbReference type="AlphaFoldDB" id="Q09JM4"/>
<accession>Q09JM4</accession>
<evidence type="ECO:0000256" key="2">
    <source>
        <dbReference type="ARBA" id="ARBA00004673"/>
    </source>
</evidence>
<comment type="similarity">
    <text evidence="3">Belongs to the cytochrome c oxidase VIII family.</text>
</comment>
<protein>
    <submittedName>
        <fullName evidence="10">Cytochrome c oxidase polypeptide VIII</fullName>
    </submittedName>
</protein>
<evidence type="ECO:0000256" key="4">
    <source>
        <dbReference type="ARBA" id="ARBA00022692"/>
    </source>
</evidence>
<dbReference type="Gene3D" id="4.10.81.10">
    <property type="entry name" value="Cytochrome c oxidase, subunit 8"/>
    <property type="match status" value="1"/>
</dbReference>
<dbReference type="InterPro" id="IPR003205">
    <property type="entry name" value="Cyt_c_oxidase_su8"/>
</dbReference>
<dbReference type="PANTHER" id="PTHR16717">
    <property type="entry name" value="CYTOCHROME C OXIDASE POLYPEPTIDE VIII"/>
    <property type="match status" value="1"/>
</dbReference>
<dbReference type="InterPro" id="IPR036548">
    <property type="entry name" value="Cyt_c_oxidase_su8_sf"/>
</dbReference>
<keyword evidence="4 9" id="KW-0812">Transmembrane</keyword>
<evidence type="ECO:0000256" key="5">
    <source>
        <dbReference type="ARBA" id="ARBA00022792"/>
    </source>
</evidence>